<dbReference type="PROSITE" id="PS51186">
    <property type="entry name" value="GNAT"/>
    <property type="match status" value="1"/>
</dbReference>
<organism evidence="2 3">
    <name type="scientific">Paenibacillus eucommiae</name>
    <dbReference type="NCBI Taxonomy" id="1355755"/>
    <lineage>
        <taxon>Bacteria</taxon>
        <taxon>Bacillati</taxon>
        <taxon>Bacillota</taxon>
        <taxon>Bacilli</taxon>
        <taxon>Bacillales</taxon>
        <taxon>Paenibacillaceae</taxon>
        <taxon>Paenibacillus</taxon>
    </lineage>
</organism>
<dbReference type="Proteomes" id="UP001519287">
    <property type="component" value="Unassembled WGS sequence"/>
</dbReference>
<dbReference type="EMBL" id="JAGGLB010000003">
    <property type="protein sequence ID" value="MBP1989986.1"/>
    <property type="molecule type" value="Genomic_DNA"/>
</dbReference>
<dbReference type="InterPro" id="IPR016181">
    <property type="entry name" value="Acyl_CoA_acyltransferase"/>
</dbReference>
<feature type="domain" description="N-acetyltransferase" evidence="1">
    <location>
        <begin position="1"/>
        <end position="159"/>
    </location>
</feature>
<dbReference type="Pfam" id="PF00583">
    <property type="entry name" value="Acetyltransf_1"/>
    <property type="match status" value="1"/>
</dbReference>
<dbReference type="Gene3D" id="3.40.630.30">
    <property type="match status" value="1"/>
</dbReference>
<dbReference type="InterPro" id="IPR000182">
    <property type="entry name" value="GNAT_dom"/>
</dbReference>
<dbReference type="SUPFAM" id="SSF55729">
    <property type="entry name" value="Acyl-CoA N-acyltransferases (Nat)"/>
    <property type="match status" value="2"/>
</dbReference>
<evidence type="ECO:0000313" key="2">
    <source>
        <dbReference type="EMBL" id="MBP1989986.1"/>
    </source>
</evidence>
<evidence type="ECO:0000313" key="3">
    <source>
        <dbReference type="Proteomes" id="UP001519287"/>
    </source>
</evidence>
<accession>A0ABS4ISJ6</accession>
<reference evidence="2 3" key="1">
    <citation type="submission" date="2021-03" db="EMBL/GenBank/DDBJ databases">
        <title>Genomic Encyclopedia of Type Strains, Phase IV (KMG-IV): sequencing the most valuable type-strain genomes for metagenomic binning, comparative biology and taxonomic classification.</title>
        <authorList>
            <person name="Goeker M."/>
        </authorList>
    </citation>
    <scope>NUCLEOTIDE SEQUENCE [LARGE SCALE GENOMIC DNA]</scope>
    <source>
        <strain evidence="2 3">DSM 26048</strain>
    </source>
</reference>
<protein>
    <submittedName>
        <fullName evidence="2">GNAT superfamily N-acetyltransferase</fullName>
    </submittedName>
</protein>
<dbReference type="RefSeq" id="WP_209970749.1">
    <property type="nucleotide sequence ID" value="NZ_JAGGLB010000003.1"/>
</dbReference>
<evidence type="ECO:0000259" key="1">
    <source>
        <dbReference type="PROSITE" id="PS51186"/>
    </source>
</evidence>
<dbReference type="CDD" id="cd04301">
    <property type="entry name" value="NAT_SF"/>
    <property type="match status" value="1"/>
</dbReference>
<gene>
    <name evidence="2" type="ORF">J2Z66_001584</name>
</gene>
<name>A0ABS4ISJ6_9BACL</name>
<comment type="caution">
    <text evidence="2">The sequence shown here is derived from an EMBL/GenBank/DDBJ whole genome shotgun (WGS) entry which is preliminary data.</text>
</comment>
<keyword evidence="3" id="KW-1185">Reference proteome</keyword>
<sequence>MYRWIKLTPDDWPRYRGLMFGHLMPRLPELEAEGRLSVFGVELVPGSQDESCTPIGLVIAEQERVERETRAAHILSLFVHRGYRRAGLGSRLMSTLEQHLASQGVERLRFVYYSGKEITPALEAFISRSGWSAPSLEAKIYHIDKQIVHAPWLREHPLPAGIQAFPWGNLSQLNKARLLEQEGEMYPAFLSPFKSFAPLEAANSLGLETDGDIVGWIVNYRISEDTVLYDAVFITPKYQLSGLALLLLCRSILIQLETGIPYAMFTVNMSTPFMLSIAERRLRPYAKKVSEKRVVYKSINGCERG</sequence>
<proteinExistence type="predicted"/>